<dbReference type="AlphaFoldDB" id="A0AA39JNX8"/>
<accession>A0AA39JNX8</accession>
<feature type="region of interest" description="Disordered" evidence="1">
    <location>
        <begin position="41"/>
        <end position="89"/>
    </location>
</feature>
<feature type="compositionally biased region" description="Basic and acidic residues" evidence="1">
    <location>
        <begin position="46"/>
        <end position="56"/>
    </location>
</feature>
<gene>
    <name evidence="2" type="ORF">EV421DRAFT_1901932</name>
</gene>
<feature type="compositionally biased region" description="Acidic residues" evidence="1">
    <location>
        <begin position="202"/>
        <end position="212"/>
    </location>
</feature>
<feature type="compositionally biased region" description="Polar residues" evidence="1">
    <location>
        <begin position="135"/>
        <end position="148"/>
    </location>
</feature>
<protein>
    <submittedName>
        <fullName evidence="2">Uncharacterized protein</fullName>
    </submittedName>
</protein>
<feature type="compositionally biased region" description="Acidic residues" evidence="1">
    <location>
        <begin position="167"/>
        <end position="180"/>
    </location>
</feature>
<feature type="compositionally biased region" description="Low complexity" evidence="1">
    <location>
        <begin position="181"/>
        <end position="192"/>
    </location>
</feature>
<evidence type="ECO:0000313" key="3">
    <source>
        <dbReference type="Proteomes" id="UP001175226"/>
    </source>
</evidence>
<proteinExistence type="predicted"/>
<feature type="region of interest" description="Disordered" evidence="1">
    <location>
        <begin position="104"/>
        <end position="212"/>
    </location>
</feature>
<name>A0AA39JNX8_9AGAR</name>
<evidence type="ECO:0000313" key="2">
    <source>
        <dbReference type="EMBL" id="KAK0446241.1"/>
    </source>
</evidence>
<keyword evidence="3" id="KW-1185">Reference proteome</keyword>
<reference evidence="2" key="1">
    <citation type="submission" date="2023-06" db="EMBL/GenBank/DDBJ databases">
        <authorList>
            <consortium name="Lawrence Berkeley National Laboratory"/>
            <person name="Ahrendt S."/>
            <person name="Sahu N."/>
            <person name="Indic B."/>
            <person name="Wong-Bajracharya J."/>
            <person name="Merenyi Z."/>
            <person name="Ke H.-M."/>
            <person name="Monk M."/>
            <person name="Kocsube S."/>
            <person name="Drula E."/>
            <person name="Lipzen A."/>
            <person name="Balint B."/>
            <person name="Henrissat B."/>
            <person name="Andreopoulos B."/>
            <person name="Martin F.M."/>
            <person name="Harder C.B."/>
            <person name="Rigling D."/>
            <person name="Ford K.L."/>
            <person name="Foster G.D."/>
            <person name="Pangilinan J."/>
            <person name="Papanicolaou A."/>
            <person name="Barry K."/>
            <person name="LaButti K."/>
            <person name="Viragh M."/>
            <person name="Koriabine M."/>
            <person name="Yan M."/>
            <person name="Riley R."/>
            <person name="Champramary S."/>
            <person name="Plett K.L."/>
            <person name="Tsai I.J."/>
            <person name="Slot J."/>
            <person name="Sipos G."/>
            <person name="Plett J."/>
            <person name="Nagy L.G."/>
            <person name="Grigoriev I.V."/>
        </authorList>
    </citation>
    <scope>NUCLEOTIDE SEQUENCE</scope>
    <source>
        <strain evidence="2">FPL87.14</strain>
    </source>
</reference>
<sequence length="232" mass="25315">MSAPRRTRGKAVTIPKELQKCTQEQICQERDMKIAAAQEAKQQRKTAAEAKAKMSIDRVASQQDKDALDDKKLQSFRPDLKEPNDIPVFSAGEALPIPDILPMLNTHSPALTPEPSYDAPTNIDGADDIELPPATTVNSDSEPGTVNDYNAIDRISDGEAEGVSSGDDSEYQDDGSDAESAESSADVEANAAMRDESGSGEHDEEDTDQMEDCQVEFTKFIKEKKAVRPELR</sequence>
<feature type="compositionally biased region" description="Basic and acidic residues" evidence="1">
    <location>
        <begin position="63"/>
        <end position="84"/>
    </location>
</feature>
<dbReference type="EMBL" id="JAUEPT010000014">
    <property type="protein sequence ID" value="KAK0446241.1"/>
    <property type="molecule type" value="Genomic_DNA"/>
</dbReference>
<dbReference type="Proteomes" id="UP001175226">
    <property type="component" value="Unassembled WGS sequence"/>
</dbReference>
<evidence type="ECO:0000256" key="1">
    <source>
        <dbReference type="SAM" id="MobiDB-lite"/>
    </source>
</evidence>
<comment type="caution">
    <text evidence="2">The sequence shown here is derived from an EMBL/GenBank/DDBJ whole genome shotgun (WGS) entry which is preliminary data.</text>
</comment>
<organism evidence="2 3">
    <name type="scientific">Armillaria borealis</name>
    <dbReference type="NCBI Taxonomy" id="47425"/>
    <lineage>
        <taxon>Eukaryota</taxon>
        <taxon>Fungi</taxon>
        <taxon>Dikarya</taxon>
        <taxon>Basidiomycota</taxon>
        <taxon>Agaricomycotina</taxon>
        <taxon>Agaricomycetes</taxon>
        <taxon>Agaricomycetidae</taxon>
        <taxon>Agaricales</taxon>
        <taxon>Marasmiineae</taxon>
        <taxon>Physalacriaceae</taxon>
        <taxon>Armillaria</taxon>
    </lineage>
</organism>